<reference evidence="5" key="1">
    <citation type="submission" date="2021-01" db="EMBL/GenBank/DDBJ databases">
        <authorList>
            <person name="Eckstrom K.M.E."/>
        </authorList>
    </citation>
    <scope>NUCLEOTIDE SEQUENCE</scope>
    <source>
        <strain evidence="5">UVCC 0001</strain>
    </source>
</reference>
<dbReference type="InterPro" id="IPR036424">
    <property type="entry name" value="UPP_synth-like_sf"/>
</dbReference>
<comment type="caution">
    <text evidence="5">The sequence shown here is derived from an EMBL/GenBank/DDBJ whole genome shotgun (WGS) entry which is preliminary data.</text>
</comment>
<dbReference type="Gene3D" id="3.40.1180.10">
    <property type="entry name" value="Decaprenyl diphosphate synthase-like"/>
    <property type="match status" value="2"/>
</dbReference>
<keyword evidence="2 3" id="KW-0808">Transferase</keyword>
<evidence type="ECO:0000256" key="3">
    <source>
        <dbReference type="RuleBase" id="RU363018"/>
    </source>
</evidence>
<dbReference type="PANTHER" id="PTHR10291:SF43">
    <property type="entry name" value="DEHYDRODOLICHYL DIPHOSPHATE SYNTHASE COMPLEX SUBUNIT DHDDS"/>
    <property type="match status" value="1"/>
</dbReference>
<evidence type="ECO:0000256" key="2">
    <source>
        <dbReference type="ARBA" id="ARBA00022679"/>
    </source>
</evidence>
<dbReference type="PROSITE" id="PS01066">
    <property type="entry name" value="UPP_SYNTHASE"/>
    <property type="match status" value="1"/>
</dbReference>
<accession>A0AAD9IHM4</accession>
<proteinExistence type="inferred from homology"/>
<gene>
    <name evidence="5" type="ORF">QBZ16_000927</name>
</gene>
<dbReference type="CDD" id="cd00475">
    <property type="entry name" value="Cis_IPPS"/>
    <property type="match status" value="1"/>
</dbReference>
<name>A0AAD9IHM4_PROWI</name>
<dbReference type="InterPro" id="IPR018520">
    <property type="entry name" value="UPP_synth-like_CS"/>
</dbReference>
<dbReference type="NCBIfam" id="TIGR00055">
    <property type="entry name" value="uppS"/>
    <property type="match status" value="1"/>
</dbReference>
<dbReference type="PANTHER" id="PTHR10291">
    <property type="entry name" value="DEHYDRODOLICHYL DIPHOSPHATE SYNTHASE FAMILY MEMBER"/>
    <property type="match status" value="1"/>
</dbReference>
<dbReference type="EC" id="2.5.1.-" evidence="3"/>
<evidence type="ECO:0000256" key="4">
    <source>
        <dbReference type="SAM" id="MobiDB-lite"/>
    </source>
</evidence>
<evidence type="ECO:0000313" key="6">
    <source>
        <dbReference type="Proteomes" id="UP001255856"/>
    </source>
</evidence>
<dbReference type="GO" id="GO:0045547">
    <property type="term" value="F:ditrans,polycis-polyprenyl diphosphate synthase [(2E,6E)-farnesyl diphosphate specific] activity"/>
    <property type="evidence" value="ECO:0007669"/>
    <property type="project" value="TreeGrafter"/>
</dbReference>
<sequence>MAVEYLSRLAQLAVANVLSVQGAPSHVAFIMDGNRRFAEARGRAVVEGHTQGYGSLIKALEWCLDLGVRTVSVYAFSVENYCRSRPEVEGLMALAEAKLRHMLERRELLIERGVRVRVVGDLRLAPKGVREAARDVELATRHHCRLDLIICFSYSCSGWERGLQAPPVDLLIRTSGETRLSDFLLWQSRFSLLHFTPTLWPDFSFWDFAAAVVDEEEARSLGAESEDLHSADTSLADSGSEADEHLAEVVQAAARRQAWPQALQQRV</sequence>
<dbReference type="GO" id="GO:0016094">
    <property type="term" value="P:polyprenol biosynthetic process"/>
    <property type="evidence" value="ECO:0007669"/>
    <property type="project" value="TreeGrafter"/>
</dbReference>
<dbReference type="Pfam" id="PF01255">
    <property type="entry name" value="Prenyltransf"/>
    <property type="match status" value="2"/>
</dbReference>
<dbReference type="Proteomes" id="UP001255856">
    <property type="component" value="Unassembled WGS sequence"/>
</dbReference>
<organism evidence="5 6">
    <name type="scientific">Prototheca wickerhamii</name>
    <dbReference type="NCBI Taxonomy" id="3111"/>
    <lineage>
        <taxon>Eukaryota</taxon>
        <taxon>Viridiplantae</taxon>
        <taxon>Chlorophyta</taxon>
        <taxon>core chlorophytes</taxon>
        <taxon>Trebouxiophyceae</taxon>
        <taxon>Chlorellales</taxon>
        <taxon>Chlorellaceae</taxon>
        <taxon>Prototheca</taxon>
    </lineage>
</organism>
<dbReference type="SUPFAM" id="SSF64005">
    <property type="entry name" value="Undecaprenyl diphosphate synthase"/>
    <property type="match status" value="1"/>
</dbReference>
<feature type="region of interest" description="Disordered" evidence="4">
    <location>
        <begin position="223"/>
        <end position="243"/>
    </location>
</feature>
<comment type="similarity">
    <text evidence="1 3">Belongs to the UPP synthase family.</text>
</comment>
<dbReference type="EMBL" id="JASFZW010000010">
    <property type="protein sequence ID" value="KAK2076402.1"/>
    <property type="molecule type" value="Genomic_DNA"/>
</dbReference>
<dbReference type="GO" id="GO:0005783">
    <property type="term" value="C:endoplasmic reticulum"/>
    <property type="evidence" value="ECO:0007669"/>
    <property type="project" value="TreeGrafter"/>
</dbReference>
<dbReference type="InterPro" id="IPR001441">
    <property type="entry name" value="UPP_synth-like"/>
</dbReference>
<evidence type="ECO:0000256" key="1">
    <source>
        <dbReference type="ARBA" id="ARBA00005432"/>
    </source>
</evidence>
<dbReference type="AlphaFoldDB" id="A0AAD9IHM4"/>
<keyword evidence="6" id="KW-1185">Reference proteome</keyword>
<protein>
    <recommendedName>
        <fullName evidence="3">Alkyl transferase</fullName>
        <ecNumber evidence="3">2.5.1.-</ecNumber>
    </recommendedName>
</protein>
<evidence type="ECO:0000313" key="5">
    <source>
        <dbReference type="EMBL" id="KAK2076402.1"/>
    </source>
</evidence>